<evidence type="ECO:0000256" key="6">
    <source>
        <dbReference type="RuleBase" id="RU004466"/>
    </source>
</evidence>
<dbReference type="PROSITE" id="PS00444">
    <property type="entry name" value="POLYPRENYL_SYNTHASE_2"/>
    <property type="match status" value="1"/>
</dbReference>
<evidence type="ECO:0000256" key="1">
    <source>
        <dbReference type="ARBA" id="ARBA00001946"/>
    </source>
</evidence>
<evidence type="ECO:0000313" key="8">
    <source>
        <dbReference type="Proteomes" id="UP000229095"/>
    </source>
</evidence>
<comment type="cofactor">
    <cofactor evidence="1">
        <name>Mg(2+)</name>
        <dbReference type="ChEBI" id="CHEBI:18420"/>
    </cofactor>
</comment>
<dbReference type="PANTHER" id="PTHR12001:SF85">
    <property type="entry name" value="SHORT CHAIN ISOPRENYL DIPHOSPHATE SYNTHASE"/>
    <property type="match status" value="1"/>
</dbReference>
<organism evidence="7 8">
    <name type="scientific">Bifidobacterium primatium</name>
    <dbReference type="NCBI Taxonomy" id="2045438"/>
    <lineage>
        <taxon>Bacteria</taxon>
        <taxon>Bacillati</taxon>
        <taxon>Actinomycetota</taxon>
        <taxon>Actinomycetes</taxon>
        <taxon>Bifidobacteriales</taxon>
        <taxon>Bifidobacteriaceae</taxon>
        <taxon>Bifidobacterium</taxon>
    </lineage>
</organism>
<keyword evidence="8" id="KW-1185">Reference proteome</keyword>
<dbReference type="PROSITE" id="PS00723">
    <property type="entry name" value="POLYPRENYL_SYNTHASE_1"/>
    <property type="match status" value="1"/>
</dbReference>
<dbReference type="AlphaFoldDB" id="A0A2M9H7L1"/>
<evidence type="ECO:0000256" key="5">
    <source>
        <dbReference type="ARBA" id="ARBA00022842"/>
    </source>
</evidence>
<dbReference type="InterPro" id="IPR008949">
    <property type="entry name" value="Isoprenoid_synthase_dom_sf"/>
</dbReference>
<evidence type="ECO:0000256" key="2">
    <source>
        <dbReference type="ARBA" id="ARBA00006706"/>
    </source>
</evidence>
<name>A0A2M9H7L1_9BIFI</name>
<dbReference type="SUPFAM" id="SSF48576">
    <property type="entry name" value="Terpenoid synthases"/>
    <property type="match status" value="1"/>
</dbReference>
<dbReference type="Gene3D" id="1.10.600.10">
    <property type="entry name" value="Farnesyl Diphosphate Synthase"/>
    <property type="match status" value="1"/>
</dbReference>
<protein>
    <submittedName>
        <fullName evidence="7">Serralysin</fullName>
    </submittedName>
</protein>
<accession>A0A2M9H7L1</accession>
<evidence type="ECO:0000313" key="7">
    <source>
        <dbReference type="EMBL" id="PJM72800.1"/>
    </source>
</evidence>
<keyword evidence="4" id="KW-0479">Metal-binding</keyword>
<dbReference type="SFLD" id="SFLDS00005">
    <property type="entry name" value="Isoprenoid_Synthase_Type_I"/>
    <property type="match status" value="1"/>
</dbReference>
<gene>
    <name evidence="7" type="ORF">CS006_08345</name>
</gene>
<dbReference type="GO" id="GO:0008299">
    <property type="term" value="P:isoprenoid biosynthetic process"/>
    <property type="evidence" value="ECO:0007669"/>
    <property type="project" value="InterPro"/>
</dbReference>
<comment type="similarity">
    <text evidence="2 6">Belongs to the FPP/GGPP synthase family.</text>
</comment>
<dbReference type="GO" id="GO:0046872">
    <property type="term" value="F:metal ion binding"/>
    <property type="evidence" value="ECO:0007669"/>
    <property type="project" value="UniProtKB-KW"/>
</dbReference>
<evidence type="ECO:0000256" key="4">
    <source>
        <dbReference type="ARBA" id="ARBA00022723"/>
    </source>
</evidence>
<dbReference type="OrthoDB" id="4497239at2"/>
<comment type="caution">
    <text evidence="7">The sequence shown here is derived from an EMBL/GenBank/DDBJ whole genome shotgun (WGS) entry which is preliminary data.</text>
</comment>
<dbReference type="InterPro" id="IPR033749">
    <property type="entry name" value="Polyprenyl_synt_CS"/>
</dbReference>
<keyword evidence="3 6" id="KW-0808">Transferase</keyword>
<dbReference type="PANTHER" id="PTHR12001">
    <property type="entry name" value="GERANYLGERANYL PYROPHOSPHATE SYNTHASE"/>
    <property type="match status" value="1"/>
</dbReference>
<dbReference type="EMBL" id="PEBI01000004">
    <property type="protein sequence ID" value="PJM72800.1"/>
    <property type="molecule type" value="Genomic_DNA"/>
</dbReference>
<reference evidence="7 8" key="1">
    <citation type="submission" date="2017-10" db="EMBL/GenBank/DDBJ databases">
        <title>Draft genome sequences of strains TRE 1, TRE 9, TRE H and TRI 7, isolated from tamarins, belonging to four potential novel Bifidobacterium species.</title>
        <authorList>
            <person name="Mattarelli P."/>
            <person name="Modesto M."/>
            <person name="Puglisi E."/>
            <person name="Morelli L."/>
            <person name="Spezio C."/>
            <person name="Bonetti A."/>
            <person name="Sandri C."/>
        </authorList>
    </citation>
    <scope>NUCLEOTIDE SEQUENCE [LARGE SCALE GENOMIC DNA]</scope>
    <source>
        <strain evidence="8">TRE1</strain>
    </source>
</reference>
<dbReference type="Pfam" id="PF00348">
    <property type="entry name" value="polyprenyl_synt"/>
    <property type="match status" value="1"/>
</dbReference>
<dbReference type="GO" id="GO:0004659">
    <property type="term" value="F:prenyltransferase activity"/>
    <property type="evidence" value="ECO:0007669"/>
    <property type="project" value="InterPro"/>
</dbReference>
<sequence length="359" mass="37838">MPDDVLGPAVTEQALVSGKGGKRLRALLLLDAFGAANPDETDSAAARSALDIACGIEVFQTAALIHDDIIDEADVRRGRPAAHRALGAFALGSFRDVDDARARTLGSGLGIMLGDLMATASVSIINAAIDALPNRGRIMDRFLAMHRDVEVGQVLDLAAEHLSLDDPAALAEGSLAVFRWKTASYTTIAPIELALLASGLEEDVCHDAALRIGTPLGIAFQLADDLLDVVADTAATGKPVGGDIREGKRTVLLADALAGADADDAAYLRERFTAPHRGDVDVRRIIGLFVSTGAVERSRERIIGLWREANEGIAAYADALGLDDRDLAMLVSACSRFIPPDLRVEISTSSRGGADDGRR</sequence>
<proteinExistence type="inferred from homology"/>
<evidence type="ECO:0000256" key="3">
    <source>
        <dbReference type="ARBA" id="ARBA00022679"/>
    </source>
</evidence>
<dbReference type="InterPro" id="IPR000092">
    <property type="entry name" value="Polyprenyl_synt"/>
</dbReference>
<keyword evidence="5" id="KW-0460">Magnesium</keyword>
<dbReference type="Proteomes" id="UP000229095">
    <property type="component" value="Unassembled WGS sequence"/>
</dbReference>